<evidence type="ECO:0000256" key="5">
    <source>
        <dbReference type="SAM" id="MobiDB-lite"/>
    </source>
</evidence>
<sequence>CTAKTGRSARKVLRRSRVAKHQPKLTPIQQKSCQKSLWSDITMAGSINKPKKPKSKRTTVRLRHKIEKKSAAKQRKDRKKAKQNPEWRTKLKKDPGIPNLFPYKEKILEEIEENKLRKQEENQKRREMAKAAKTGATVAGATGQQVDVADDDMMVEDDDEEDDGDDSNPMAALLRSARAAAETYEKELRDDDDDEMDSDDDPGDDSDAPAEIPVGNATSRKAFDKVFKNVVEQADVILYVLDARDPESTRSRDVERSVMAAASGGKRLILVVNKIDLVPPKVLKDWLIHLRRSFPTLPLRASNPAPNAHTFNHKELTVQKTSSDLFRALKSYAASKQLKRAVSVGVIGYPNVGKSSVINALLGRLSGGRGASKACPAGAEAGVTTSIRAVKIDSKLTLLDSPGIVFPSAKNASTSGLVSLKNATDAHAHLVLLNAVPPKNIEDPIPAVTLLLRRLAASPDLLQKLTDAYDLPTLLPSRADGDITTDFLVQVARKRGRLGRGGIPNINAAAMTVVTDWRDGRIQGWVEAPVLAVQSDAQGAAPAAPVADDVAAADQKTIVTEWAKEFDLGDLFSGLAAAGDEDEAMEQ</sequence>
<dbReference type="Proteomes" id="UP001227543">
    <property type="component" value="Unassembled WGS sequence"/>
</dbReference>
<evidence type="ECO:0000256" key="3">
    <source>
        <dbReference type="ARBA" id="ARBA00023134"/>
    </source>
</evidence>
<dbReference type="InterPro" id="IPR050755">
    <property type="entry name" value="TRAFAC_YlqF/YawG_RiboMat"/>
</dbReference>
<keyword evidence="8" id="KW-1185">Reference proteome</keyword>
<feature type="region of interest" description="Disordered" evidence="5">
    <location>
        <begin position="118"/>
        <end position="150"/>
    </location>
</feature>
<reference evidence="7 8" key="1">
    <citation type="submission" date="2016-10" db="EMBL/GenBank/DDBJ databases">
        <title>The genome sequence of Colletotrichum fioriniae PJ7.</title>
        <authorList>
            <person name="Baroncelli R."/>
        </authorList>
    </citation>
    <scope>NUCLEOTIDE SEQUENCE [LARGE SCALE GENOMIC DNA]</scope>
    <source>
        <strain evidence="7 8">Tom-12</strain>
    </source>
</reference>
<dbReference type="EMBL" id="MLFU01000019">
    <property type="protein sequence ID" value="KAK1500096.1"/>
    <property type="molecule type" value="Genomic_DNA"/>
</dbReference>
<feature type="region of interest" description="Disordered" evidence="5">
    <location>
        <begin position="1"/>
        <end position="100"/>
    </location>
</feature>
<feature type="domain" description="CP-type G" evidence="6">
    <location>
        <begin position="220"/>
        <end position="407"/>
    </location>
</feature>
<accession>A0ABQ9RAW3</accession>
<dbReference type="PROSITE" id="PS51721">
    <property type="entry name" value="G_CP"/>
    <property type="match status" value="1"/>
</dbReference>
<dbReference type="Pfam" id="PF01926">
    <property type="entry name" value="MMR_HSR1"/>
    <property type="match status" value="1"/>
</dbReference>
<dbReference type="PANTHER" id="PTHR11089">
    <property type="entry name" value="GTP-BINDING PROTEIN-RELATED"/>
    <property type="match status" value="1"/>
</dbReference>
<dbReference type="InterPro" id="IPR014813">
    <property type="entry name" value="Gnl3_N_dom"/>
</dbReference>
<dbReference type="RefSeq" id="XP_060382567.1">
    <property type="nucleotide sequence ID" value="XM_060522722.1"/>
</dbReference>
<feature type="compositionally biased region" description="Basic and acidic residues" evidence="5">
    <location>
        <begin position="83"/>
        <end position="95"/>
    </location>
</feature>
<dbReference type="PRINTS" id="PR00326">
    <property type="entry name" value="GTP1OBG"/>
</dbReference>
<feature type="compositionally biased region" description="Basic and acidic residues" evidence="5">
    <location>
        <begin position="118"/>
        <end position="130"/>
    </location>
</feature>
<gene>
    <name evidence="7" type="ORF">CTAM01_06695</name>
</gene>
<evidence type="ECO:0000256" key="2">
    <source>
        <dbReference type="ARBA" id="ARBA00022741"/>
    </source>
</evidence>
<keyword evidence="4" id="KW-0539">Nucleus</keyword>
<comment type="caution">
    <text evidence="7">The sequence shown here is derived from an EMBL/GenBank/DDBJ whole genome shotgun (WGS) entry which is preliminary data.</text>
</comment>
<feature type="compositionally biased region" description="Basic residues" evidence="5">
    <location>
        <begin position="49"/>
        <end position="82"/>
    </location>
</feature>
<protein>
    <recommendedName>
        <fullName evidence="6">CP-type G domain-containing protein</fullName>
    </recommendedName>
</protein>
<evidence type="ECO:0000256" key="4">
    <source>
        <dbReference type="ARBA" id="ARBA00023242"/>
    </source>
</evidence>
<name>A0ABQ9RAW3_9PEZI</name>
<dbReference type="InterPro" id="IPR030378">
    <property type="entry name" value="G_CP_dom"/>
</dbReference>
<proteinExistence type="predicted"/>
<feature type="compositionally biased region" description="Basic residues" evidence="5">
    <location>
        <begin position="7"/>
        <end position="23"/>
    </location>
</feature>
<organism evidence="7 8">
    <name type="scientific">Colletotrichum tamarilloi</name>
    <dbReference type="NCBI Taxonomy" id="1209934"/>
    <lineage>
        <taxon>Eukaryota</taxon>
        <taxon>Fungi</taxon>
        <taxon>Dikarya</taxon>
        <taxon>Ascomycota</taxon>
        <taxon>Pezizomycotina</taxon>
        <taxon>Sordariomycetes</taxon>
        <taxon>Hypocreomycetidae</taxon>
        <taxon>Glomerellales</taxon>
        <taxon>Glomerellaceae</taxon>
        <taxon>Colletotrichum</taxon>
        <taxon>Colletotrichum acutatum species complex</taxon>
    </lineage>
</organism>
<dbReference type="InterPro" id="IPR027417">
    <property type="entry name" value="P-loop_NTPase"/>
</dbReference>
<dbReference type="Pfam" id="PF08701">
    <property type="entry name" value="GN3L_Grn1"/>
    <property type="match status" value="1"/>
</dbReference>
<dbReference type="InterPro" id="IPR006073">
    <property type="entry name" value="GTP-bd"/>
</dbReference>
<feature type="compositionally biased region" description="Acidic residues" evidence="5">
    <location>
        <begin position="190"/>
        <end position="208"/>
    </location>
</feature>
<evidence type="ECO:0000313" key="7">
    <source>
        <dbReference type="EMBL" id="KAK1500096.1"/>
    </source>
</evidence>
<feature type="non-terminal residue" evidence="7">
    <location>
        <position position="1"/>
    </location>
</feature>
<evidence type="ECO:0000256" key="1">
    <source>
        <dbReference type="ARBA" id="ARBA00004123"/>
    </source>
</evidence>
<evidence type="ECO:0000313" key="8">
    <source>
        <dbReference type="Proteomes" id="UP001227543"/>
    </source>
</evidence>
<feature type="compositionally biased region" description="Polar residues" evidence="5">
    <location>
        <begin position="27"/>
        <end position="39"/>
    </location>
</feature>
<dbReference type="Gene3D" id="3.40.50.300">
    <property type="entry name" value="P-loop containing nucleotide triphosphate hydrolases"/>
    <property type="match status" value="1"/>
</dbReference>
<dbReference type="SUPFAM" id="SSF52540">
    <property type="entry name" value="P-loop containing nucleoside triphosphate hydrolases"/>
    <property type="match status" value="1"/>
</dbReference>
<dbReference type="Gene3D" id="1.10.1580.10">
    <property type="match status" value="1"/>
</dbReference>
<dbReference type="GeneID" id="85406960"/>
<keyword evidence="2" id="KW-0547">Nucleotide-binding</keyword>
<dbReference type="InterPro" id="IPR023179">
    <property type="entry name" value="GTP-bd_ortho_bundle_sf"/>
</dbReference>
<feature type="region of interest" description="Disordered" evidence="5">
    <location>
        <begin position="182"/>
        <end position="216"/>
    </location>
</feature>
<evidence type="ECO:0000259" key="6">
    <source>
        <dbReference type="PROSITE" id="PS51721"/>
    </source>
</evidence>
<dbReference type="PANTHER" id="PTHR11089:SF30">
    <property type="entry name" value="GUANINE NUCLEOTIDE-BINDING PROTEIN-LIKE 3 HOMOLOG"/>
    <property type="match status" value="1"/>
</dbReference>
<feature type="compositionally biased region" description="Low complexity" evidence="5">
    <location>
        <begin position="131"/>
        <end position="147"/>
    </location>
</feature>
<keyword evidence="3" id="KW-0342">GTP-binding</keyword>
<comment type="subcellular location">
    <subcellularLocation>
        <location evidence="1">Nucleus</location>
    </subcellularLocation>
</comment>